<dbReference type="Proteomes" id="UP000789375">
    <property type="component" value="Unassembled WGS sequence"/>
</dbReference>
<dbReference type="EMBL" id="CAJVPP010001440">
    <property type="protein sequence ID" value="CAG8555511.1"/>
    <property type="molecule type" value="Genomic_DNA"/>
</dbReference>
<sequence length="157" mass="18534">MDVNSHENETQIDKFNVPVTKCSYCGKPFAVKLWCKECDPWSYRCMDANTNKRPTCDELLRILNFWNESIFNYEKYKYIKHYGKEIKEAFEEADKEISNILILRTTNPDAVYKSRAFSFKNMTKPINSSFITSYLEKDEDSQLHELEISAHYNKDVG</sequence>
<proteinExistence type="predicted"/>
<organism evidence="1 2">
    <name type="scientific">Funneliformis mosseae</name>
    <name type="common">Endomycorrhizal fungus</name>
    <name type="synonym">Glomus mosseae</name>
    <dbReference type="NCBI Taxonomy" id="27381"/>
    <lineage>
        <taxon>Eukaryota</taxon>
        <taxon>Fungi</taxon>
        <taxon>Fungi incertae sedis</taxon>
        <taxon>Mucoromycota</taxon>
        <taxon>Glomeromycotina</taxon>
        <taxon>Glomeromycetes</taxon>
        <taxon>Glomerales</taxon>
        <taxon>Glomeraceae</taxon>
        <taxon>Funneliformis</taxon>
    </lineage>
</organism>
<name>A0A9N9B4Q2_FUNMO</name>
<accession>A0A9N9B4Q2</accession>
<evidence type="ECO:0000313" key="1">
    <source>
        <dbReference type="EMBL" id="CAG8555511.1"/>
    </source>
</evidence>
<reference evidence="1" key="1">
    <citation type="submission" date="2021-06" db="EMBL/GenBank/DDBJ databases">
        <authorList>
            <person name="Kallberg Y."/>
            <person name="Tangrot J."/>
            <person name="Rosling A."/>
        </authorList>
    </citation>
    <scope>NUCLEOTIDE SEQUENCE</scope>
    <source>
        <strain evidence="1">87-6 pot B 2015</strain>
    </source>
</reference>
<protein>
    <submittedName>
        <fullName evidence="1">5470_t:CDS:1</fullName>
    </submittedName>
</protein>
<comment type="caution">
    <text evidence="1">The sequence shown here is derived from an EMBL/GenBank/DDBJ whole genome shotgun (WGS) entry which is preliminary data.</text>
</comment>
<evidence type="ECO:0000313" key="2">
    <source>
        <dbReference type="Proteomes" id="UP000789375"/>
    </source>
</evidence>
<gene>
    <name evidence="1" type="ORF">FMOSSE_LOCUS6690</name>
</gene>
<keyword evidence="2" id="KW-1185">Reference proteome</keyword>
<dbReference type="AlphaFoldDB" id="A0A9N9B4Q2"/>